<keyword evidence="2" id="KW-0812">Transmembrane</keyword>
<comment type="caution">
    <text evidence="11">The sequence shown here is derived from an EMBL/GenBank/DDBJ whole genome shotgun (WGS) entry which is preliminary data.</text>
</comment>
<dbReference type="OrthoDB" id="291737at2759"/>
<dbReference type="FunFam" id="3.80.10.10:FF:000400">
    <property type="entry name" value="Nuclear pore complex protein NUP107"/>
    <property type="match status" value="1"/>
</dbReference>
<keyword evidence="6" id="KW-0472">Membrane</keyword>
<feature type="compositionally biased region" description="Low complexity" evidence="8">
    <location>
        <begin position="242"/>
        <end position="257"/>
    </location>
</feature>
<dbReference type="GO" id="GO:0012505">
    <property type="term" value="C:endomembrane system"/>
    <property type="evidence" value="ECO:0007669"/>
    <property type="project" value="UniProtKB-SubCell"/>
</dbReference>
<feature type="region of interest" description="Disordered" evidence="8">
    <location>
        <begin position="212"/>
        <end position="302"/>
    </location>
</feature>
<dbReference type="Gene3D" id="1.10.510.10">
    <property type="entry name" value="Transferase(Phosphotransferase) domain 1"/>
    <property type="match status" value="1"/>
</dbReference>
<name>A0A835HCN6_9MAGN</name>
<evidence type="ECO:0000256" key="3">
    <source>
        <dbReference type="ARBA" id="ARBA00022729"/>
    </source>
</evidence>
<feature type="chain" id="PRO_5032635014" description="Protein kinase domain-containing protein" evidence="9">
    <location>
        <begin position="24"/>
        <end position="637"/>
    </location>
</feature>
<dbReference type="PANTHER" id="PTHR46084:SF14">
    <property type="entry name" value="PROTEIN KINASE DOMAIN-CONTAINING PROTEIN"/>
    <property type="match status" value="1"/>
</dbReference>
<evidence type="ECO:0000256" key="8">
    <source>
        <dbReference type="SAM" id="MobiDB-lite"/>
    </source>
</evidence>
<evidence type="ECO:0000313" key="12">
    <source>
        <dbReference type="Proteomes" id="UP000631114"/>
    </source>
</evidence>
<evidence type="ECO:0000256" key="1">
    <source>
        <dbReference type="ARBA" id="ARBA00022614"/>
    </source>
</evidence>
<dbReference type="Pfam" id="PF08263">
    <property type="entry name" value="LRRNT_2"/>
    <property type="match status" value="1"/>
</dbReference>
<evidence type="ECO:0000259" key="10">
    <source>
        <dbReference type="PROSITE" id="PS50011"/>
    </source>
</evidence>
<dbReference type="EMBL" id="JADFTS010000007">
    <property type="protein sequence ID" value="KAF9596655.1"/>
    <property type="molecule type" value="Genomic_DNA"/>
</dbReference>
<proteinExistence type="predicted"/>
<feature type="signal peptide" evidence="9">
    <location>
        <begin position="1"/>
        <end position="23"/>
    </location>
</feature>
<dbReference type="Pfam" id="PF13855">
    <property type="entry name" value="LRR_8"/>
    <property type="match status" value="1"/>
</dbReference>
<reference evidence="11 12" key="1">
    <citation type="submission" date="2020-10" db="EMBL/GenBank/DDBJ databases">
        <title>The Coptis chinensis genome and diversification of protoberbering-type alkaloids.</title>
        <authorList>
            <person name="Wang B."/>
            <person name="Shu S."/>
            <person name="Song C."/>
            <person name="Liu Y."/>
        </authorList>
    </citation>
    <scope>NUCLEOTIDE SEQUENCE [LARGE SCALE GENOMIC DNA]</scope>
    <source>
        <strain evidence="11">HL-2020</strain>
        <tissue evidence="11">Leaf</tissue>
    </source>
</reference>
<dbReference type="GO" id="GO:0005524">
    <property type="term" value="F:ATP binding"/>
    <property type="evidence" value="ECO:0007669"/>
    <property type="project" value="InterPro"/>
</dbReference>
<dbReference type="SUPFAM" id="SSF56112">
    <property type="entry name" value="Protein kinase-like (PK-like)"/>
    <property type="match status" value="1"/>
</dbReference>
<evidence type="ECO:0000256" key="7">
    <source>
        <dbReference type="ARBA" id="ARBA00046288"/>
    </source>
</evidence>
<dbReference type="PANTHER" id="PTHR46084">
    <property type="entry name" value="PROTEIN MALE DISCOVERER 2"/>
    <property type="match status" value="1"/>
</dbReference>
<dbReference type="SUPFAM" id="SSF52058">
    <property type="entry name" value="L domain-like"/>
    <property type="match status" value="1"/>
</dbReference>
<evidence type="ECO:0000256" key="4">
    <source>
        <dbReference type="ARBA" id="ARBA00022737"/>
    </source>
</evidence>
<evidence type="ECO:0000256" key="2">
    <source>
        <dbReference type="ARBA" id="ARBA00022692"/>
    </source>
</evidence>
<dbReference type="Pfam" id="PF00069">
    <property type="entry name" value="Pkinase"/>
    <property type="match status" value="1"/>
</dbReference>
<keyword evidence="12" id="KW-1185">Reference proteome</keyword>
<dbReference type="InterPro" id="IPR001611">
    <property type="entry name" value="Leu-rich_rpt"/>
</dbReference>
<feature type="compositionally biased region" description="Low complexity" evidence="8">
    <location>
        <begin position="264"/>
        <end position="287"/>
    </location>
</feature>
<keyword evidence="1" id="KW-0433">Leucine-rich repeat</keyword>
<sequence>MDDEFRIALLLITTCLLAQCCWSLNDEGLALLRFRERVVSDPYGALLDWNRNYGEENPCSWFGVECSDGKVVILNLKDLCLGGTLASELGNLVHITSIVLRNNSFFGVIPEEVGELKELEMLDLGYNNFRGSIPAILSSSPSLTILLLDNNYFLDTLSSEMLELNKLSELQVDKDLLFNAAMSASCDRRPFAWNNVQDDNLLHVRMLQVVPKGQTRQKSLSSQSTASSRSASDSNGQTRQKSSSSQSTASSRSTSPSRSPPVSPSFISSPSLSPFSPSRSPSSSPLTSPAPSPAPTPDLTSAAPKNIPTVIALPPSHLIGLCFCRGKKVVTVRPWATGLSGQLQKAFVTGVPNLKRSEVEAACEDFSNIIGSSSEGTVYKGTLSSGVEIAVASTAVTSAKDWSKQFEAEFRKKIDTLSKVNHKNFMNLLGYCEEVKPFTRMMVFEYAPNGTLFEHLHSEYPFSVLMLNPPVIHKNLQSSNVYLTEDYAAKISDHSVWNEPAMAKMGSAGTESIDTLSPDLQTNIYNFGIILLEMVTGKLPFSAENNPIVEWASEYLRKGSPVRDMVDPTLKSFSEDELNKLCEVIMSCIHGDPKQRPTIREVVARLREIAAITPDGATPKISPLWWAELEIISEAAG</sequence>
<dbReference type="FunFam" id="3.30.200.20:FF:000489">
    <property type="entry name" value="Inactive receptor-like serine/threonine-protein kinase"/>
    <property type="match status" value="1"/>
</dbReference>
<gene>
    <name evidence="11" type="ORF">IFM89_012854</name>
</gene>
<dbReference type="Gene3D" id="3.80.10.10">
    <property type="entry name" value="Ribonuclease Inhibitor"/>
    <property type="match status" value="1"/>
</dbReference>
<dbReference type="InterPro" id="IPR013210">
    <property type="entry name" value="LRR_N_plant-typ"/>
</dbReference>
<keyword evidence="3 9" id="KW-0732">Signal</keyword>
<dbReference type="PROSITE" id="PS50011">
    <property type="entry name" value="PROTEIN_KINASE_DOM"/>
    <property type="match status" value="1"/>
</dbReference>
<feature type="domain" description="Protein kinase" evidence="10">
    <location>
        <begin position="364"/>
        <end position="610"/>
    </location>
</feature>
<dbReference type="InterPro" id="IPR011009">
    <property type="entry name" value="Kinase-like_dom_sf"/>
</dbReference>
<evidence type="ECO:0000256" key="6">
    <source>
        <dbReference type="ARBA" id="ARBA00023136"/>
    </source>
</evidence>
<evidence type="ECO:0000256" key="9">
    <source>
        <dbReference type="SAM" id="SignalP"/>
    </source>
</evidence>
<dbReference type="InterPro" id="IPR000719">
    <property type="entry name" value="Prot_kinase_dom"/>
</dbReference>
<organism evidence="11 12">
    <name type="scientific">Coptis chinensis</name>
    <dbReference type="NCBI Taxonomy" id="261450"/>
    <lineage>
        <taxon>Eukaryota</taxon>
        <taxon>Viridiplantae</taxon>
        <taxon>Streptophyta</taxon>
        <taxon>Embryophyta</taxon>
        <taxon>Tracheophyta</taxon>
        <taxon>Spermatophyta</taxon>
        <taxon>Magnoliopsida</taxon>
        <taxon>Ranunculales</taxon>
        <taxon>Ranunculaceae</taxon>
        <taxon>Coptidoideae</taxon>
        <taxon>Coptis</taxon>
    </lineage>
</organism>
<comment type="subcellular location">
    <subcellularLocation>
        <location evidence="7">Endomembrane system</location>
        <topology evidence="7">Single-pass type I membrane protein</topology>
    </subcellularLocation>
</comment>
<protein>
    <recommendedName>
        <fullName evidence="10">Protein kinase domain-containing protein</fullName>
    </recommendedName>
</protein>
<feature type="compositionally biased region" description="Low complexity" evidence="8">
    <location>
        <begin position="219"/>
        <end position="234"/>
    </location>
</feature>
<dbReference type="GO" id="GO:0004672">
    <property type="term" value="F:protein kinase activity"/>
    <property type="evidence" value="ECO:0007669"/>
    <property type="project" value="InterPro"/>
</dbReference>
<accession>A0A835HCN6</accession>
<dbReference type="Proteomes" id="UP000631114">
    <property type="component" value="Unassembled WGS sequence"/>
</dbReference>
<evidence type="ECO:0000313" key="11">
    <source>
        <dbReference type="EMBL" id="KAF9596655.1"/>
    </source>
</evidence>
<dbReference type="AlphaFoldDB" id="A0A835HCN6"/>
<dbReference type="InterPro" id="IPR032675">
    <property type="entry name" value="LRR_dom_sf"/>
</dbReference>
<evidence type="ECO:0000256" key="5">
    <source>
        <dbReference type="ARBA" id="ARBA00022989"/>
    </source>
</evidence>
<keyword evidence="4" id="KW-0677">Repeat</keyword>
<dbReference type="Gene3D" id="3.30.200.20">
    <property type="entry name" value="Phosphorylase Kinase, domain 1"/>
    <property type="match status" value="1"/>
</dbReference>
<keyword evidence="5" id="KW-1133">Transmembrane helix</keyword>